<dbReference type="PANTHER" id="PTHR43298:SF2">
    <property type="entry name" value="FMN_FAD EXPORTER YEEO-RELATED"/>
    <property type="match status" value="1"/>
</dbReference>
<keyword evidence="4" id="KW-1003">Cell membrane</keyword>
<accession>A0A7Y0DS03</accession>
<proteinExistence type="predicted"/>
<dbReference type="PANTHER" id="PTHR43298">
    <property type="entry name" value="MULTIDRUG RESISTANCE PROTEIN NORM-RELATED"/>
    <property type="match status" value="1"/>
</dbReference>
<evidence type="ECO:0000256" key="7">
    <source>
        <dbReference type="ARBA" id="ARBA00023065"/>
    </source>
</evidence>
<feature type="transmembrane region" description="Helical" evidence="10">
    <location>
        <begin position="417"/>
        <end position="438"/>
    </location>
</feature>
<evidence type="ECO:0000256" key="5">
    <source>
        <dbReference type="ARBA" id="ARBA00022692"/>
    </source>
</evidence>
<dbReference type="Proteomes" id="UP000570493">
    <property type="component" value="Unassembled WGS sequence"/>
</dbReference>
<reference evidence="11" key="1">
    <citation type="submission" date="2020-04" db="EMBL/GenBank/DDBJ databases">
        <title>Genome Sequencing for Pseudoaltermonas arctica.</title>
        <authorList>
            <person name="Elkins N.S."/>
        </authorList>
    </citation>
    <scope>NUCLEOTIDE SEQUENCE [LARGE SCALE GENOMIC DNA]</scope>
    <source>
        <strain evidence="11">NEC-BIFX-2020_0012</strain>
    </source>
</reference>
<keyword evidence="6 10" id="KW-1133">Transmembrane helix</keyword>
<dbReference type="RefSeq" id="WP_169019646.1">
    <property type="nucleotide sequence ID" value="NZ_JABBMT010000008.1"/>
</dbReference>
<dbReference type="Pfam" id="PF01554">
    <property type="entry name" value="MatE"/>
    <property type="match status" value="2"/>
</dbReference>
<keyword evidence="3" id="KW-0050">Antiport</keyword>
<evidence type="ECO:0000256" key="9">
    <source>
        <dbReference type="ARBA" id="ARBA00031636"/>
    </source>
</evidence>
<evidence type="ECO:0000256" key="1">
    <source>
        <dbReference type="ARBA" id="ARBA00004429"/>
    </source>
</evidence>
<dbReference type="EMBL" id="JABBMT010000008">
    <property type="protein sequence ID" value="NMM40587.1"/>
    <property type="molecule type" value="Genomic_DNA"/>
</dbReference>
<dbReference type="InterPro" id="IPR002528">
    <property type="entry name" value="MATE_fam"/>
</dbReference>
<feature type="transmembrane region" description="Helical" evidence="10">
    <location>
        <begin position="390"/>
        <end position="411"/>
    </location>
</feature>
<feature type="transmembrane region" description="Helical" evidence="10">
    <location>
        <begin position="15"/>
        <end position="35"/>
    </location>
</feature>
<evidence type="ECO:0000256" key="8">
    <source>
        <dbReference type="ARBA" id="ARBA00023136"/>
    </source>
</evidence>
<evidence type="ECO:0000256" key="2">
    <source>
        <dbReference type="ARBA" id="ARBA00022448"/>
    </source>
</evidence>
<feature type="transmembrane region" description="Helical" evidence="10">
    <location>
        <begin position="167"/>
        <end position="187"/>
    </location>
</feature>
<dbReference type="PIRSF" id="PIRSF006603">
    <property type="entry name" value="DinF"/>
    <property type="match status" value="1"/>
</dbReference>
<evidence type="ECO:0000256" key="6">
    <source>
        <dbReference type="ARBA" id="ARBA00022989"/>
    </source>
</evidence>
<dbReference type="NCBIfam" id="TIGR00797">
    <property type="entry name" value="matE"/>
    <property type="match status" value="1"/>
</dbReference>
<dbReference type="InterPro" id="IPR050222">
    <property type="entry name" value="MATE_MdtK"/>
</dbReference>
<dbReference type="InterPro" id="IPR048279">
    <property type="entry name" value="MdtK-like"/>
</dbReference>
<dbReference type="GO" id="GO:0015297">
    <property type="term" value="F:antiporter activity"/>
    <property type="evidence" value="ECO:0007669"/>
    <property type="project" value="UniProtKB-KW"/>
</dbReference>
<dbReference type="AlphaFoldDB" id="A0A7Y0DS03"/>
<feature type="transmembrane region" description="Helical" evidence="10">
    <location>
        <begin position="91"/>
        <end position="113"/>
    </location>
</feature>
<comment type="caution">
    <text evidence="11">The sequence shown here is derived from an EMBL/GenBank/DDBJ whole genome shotgun (WGS) entry which is preliminary data.</text>
</comment>
<dbReference type="GO" id="GO:0042910">
    <property type="term" value="F:xenobiotic transmembrane transporter activity"/>
    <property type="evidence" value="ECO:0007669"/>
    <property type="project" value="InterPro"/>
</dbReference>
<evidence type="ECO:0000256" key="4">
    <source>
        <dbReference type="ARBA" id="ARBA00022475"/>
    </source>
</evidence>
<comment type="subcellular location">
    <subcellularLocation>
        <location evidence="1">Cell inner membrane</location>
        <topology evidence="1">Multi-pass membrane protein</topology>
    </subcellularLocation>
</comment>
<keyword evidence="8 10" id="KW-0472">Membrane</keyword>
<dbReference type="GO" id="GO:0006811">
    <property type="term" value="P:monoatomic ion transport"/>
    <property type="evidence" value="ECO:0007669"/>
    <property type="project" value="UniProtKB-KW"/>
</dbReference>
<organism evidence="11 12">
    <name type="scientific">Pseudoalteromonas arctica</name>
    <dbReference type="NCBI Taxonomy" id="394751"/>
    <lineage>
        <taxon>Bacteria</taxon>
        <taxon>Pseudomonadati</taxon>
        <taxon>Pseudomonadota</taxon>
        <taxon>Gammaproteobacteria</taxon>
        <taxon>Alteromonadales</taxon>
        <taxon>Pseudoalteromonadaceae</taxon>
        <taxon>Pseudoalteromonas</taxon>
    </lineage>
</organism>
<feature type="transmembrane region" description="Helical" evidence="10">
    <location>
        <begin position="322"/>
        <end position="347"/>
    </location>
</feature>
<keyword evidence="12" id="KW-1185">Reference proteome</keyword>
<feature type="transmembrane region" description="Helical" evidence="10">
    <location>
        <begin position="256"/>
        <end position="279"/>
    </location>
</feature>
<keyword evidence="5 10" id="KW-0812">Transmembrane</keyword>
<evidence type="ECO:0000256" key="3">
    <source>
        <dbReference type="ARBA" id="ARBA00022449"/>
    </source>
</evidence>
<dbReference type="GO" id="GO:0005886">
    <property type="term" value="C:plasma membrane"/>
    <property type="evidence" value="ECO:0007669"/>
    <property type="project" value="UniProtKB-SubCell"/>
</dbReference>
<feature type="transmembrane region" description="Helical" evidence="10">
    <location>
        <begin position="133"/>
        <end position="155"/>
    </location>
</feature>
<feature type="transmembrane region" description="Helical" evidence="10">
    <location>
        <begin position="359"/>
        <end position="378"/>
    </location>
</feature>
<evidence type="ECO:0000313" key="11">
    <source>
        <dbReference type="EMBL" id="NMM40587.1"/>
    </source>
</evidence>
<feature type="transmembrane region" description="Helical" evidence="10">
    <location>
        <begin position="47"/>
        <end position="70"/>
    </location>
</feature>
<feature type="transmembrane region" description="Helical" evidence="10">
    <location>
        <begin position="285"/>
        <end position="302"/>
    </location>
</feature>
<sequence length="463" mass="50335">MQGQNLTSGPIPKQLWSLAWPMMLSMFFHSLYNLVDAFWVAKISASAIAAVSISQIILFIMISLAMGISVGTSVLVGQSIGAKKIAVAERVLGQGFLLTIIAALPFTLVIFSFRNEFLIISGAVGDILPLATPYFTVIIAGSVLTFLMMMISISYNAQGDNFTMTKLFALSTMINMVLDPIFIFGYVGFPALGIAGAAYATLISQAVFIVLALRLLMKPTMMVPLHLKYLHLSWSSVKKVIDIGLPASLNQVLNPLGFSALMFFVSATFLEAGAAAFAIGFRIEFFTFIPAIGFGFAAMSMIGQNIGAGNHDRVRAVLNVSIWYGSGSALLFSLLVLIFAPYIVAIFTADPLVTEYALQYFRIVPLGYLFFAVAFIEASIFQGIGKSWPGFWITFARIGISIAISVITINVFGLEIWTVWIAIVVGSVIASLFGLLWLKRALTSAQREEQQTDQELAREEALP</sequence>
<keyword evidence="2" id="KW-0813">Transport</keyword>
<evidence type="ECO:0000313" key="12">
    <source>
        <dbReference type="Proteomes" id="UP000570493"/>
    </source>
</evidence>
<gene>
    <name evidence="11" type="ORF">HHO47_06975</name>
</gene>
<keyword evidence="7" id="KW-0406">Ion transport</keyword>
<name>A0A7Y0DS03_9GAMM</name>
<evidence type="ECO:0000256" key="10">
    <source>
        <dbReference type="SAM" id="Phobius"/>
    </source>
</evidence>
<protein>
    <recommendedName>
        <fullName evidence="9">Multidrug-efflux transporter</fullName>
    </recommendedName>
</protein>
<feature type="transmembrane region" description="Helical" evidence="10">
    <location>
        <begin position="193"/>
        <end position="216"/>
    </location>
</feature>